<keyword evidence="4" id="KW-1185">Reference proteome</keyword>
<name>A0ABV3JVQ4_STRON</name>
<keyword evidence="2" id="KW-1133">Transmembrane helix</keyword>
<feature type="region of interest" description="Disordered" evidence="1">
    <location>
        <begin position="1"/>
        <end position="54"/>
    </location>
</feature>
<feature type="transmembrane region" description="Helical" evidence="2">
    <location>
        <begin position="369"/>
        <end position="388"/>
    </location>
</feature>
<dbReference type="SUPFAM" id="SSF81995">
    <property type="entry name" value="beta-sandwich domain of Sec23/24"/>
    <property type="match status" value="1"/>
</dbReference>
<protein>
    <submittedName>
        <fullName evidence="3">Uncharacterized protein</fullName>
    </submittedName>
</protein>
<dbReference type="Proteomes" id="UP001552594">
    <property type="component" value="Unassembled WGS sequence"/>
</dbReference>
<keyword evidence="2" id="KW-0812">Transmembrane</keyword>
<feature type="compositionally biased region" description="Low complexity" evidence="1">
    <location>
        <begin position="1"/>
        <end position="28"/>
    </location>
</feature>
<gene>
    <name evidence="3" type="ORF">AB0L16_10770</name>
</gene>
<evidence type="ECO:0000256" key="1">
    <source>
        <dbReference type="SAM" id="MobiDB-lite"/>
    </source>
</evidence>
<dbReference type="RefSeq" id="WP_206608436.1">
    <property type="nucleotide sequence ID" value="NZ_JBFAUK010000006.1"/>
</dbReference>
<sequence>MNYQPQQPYQQPQSQPYPQQPYQPYQPYQQPPPQQPYQQQPYQQQPQQPAPQQSYACPSCGSTAEYAPGTNSLRCPHCRFEQPIAPVNREVREHAWEELASLPAKPRGAGGQILQCPGCGASNETNALSGRCRFCATPMVASAATDRIVPEGLVPFRVDKRDVHDNLRKWARSRWFAPNSLKKVNSAESLDGTYVPHWTYDAATASSYSGERGEEYTVGSGNNKETKVRWHSVQGTVQRFFDDVLVPGAGHLPADRLEALEPWPLKQALPYQEAYLAGFRTLRYDVEPEAGFQCAQQKMAKVIEKDVKKDIGGDRQRVHAVNTNYGAVTYKLLLLPVWFASYVYNGKQWQIMVNAETGKITGDRPYSPWKIALAVALVTVLVTLAVVLGRHHHH</sequence>
<evidence type="ECO:0000313" key="4">
    <source>
        <dbReference type="Proteomes" id="UP001552594"/>
    </source>
</evidence>
<proteinExistence type="predicted"/>
<organism evidence="3 4">
    <name type="scientific">Streptomyces orinoci</name>
    <name type="common">Streptoverticillium orinoci</name>
    <dbReference type="NCBI Taxonomy" id="67339"/>
    <lineage>
        <taxon>Bacteria</taxon>
        <taxon>Bacillati</taxon>
        <taxon>Actinomycetota</taxon>
        <taxon>Actinomycetes</taxon>
        <taxon>Kitasatosporales</taxon>
        <taxon>Streptomycetaceae</taxon>
        <taxon>Streptomyces</taxon>
    </lineage>
</organism>
<keyword evidence="2" id="KW-0472">Membrane</keyword>
<evidence type="ECO:0000256" key="2">
    <source>
        <dbReference type="SAM" id="Phobius"/>
    </source>
</evidence>
<dbReference type="PANTHER" id="PTHR37826">
    <property type="entry name" value="FLOTILLIN BAND_7_5 DOMAIN PROTEIN"/>
    <property type="match status" value="1"/>
</dbReference>
<evidence type="ECO:0000313" key="3">
    <source>
        <dbReference type="EMBL" id="MEV5506947.1"/>
    </source>
</evidence>
<reference evidence="3 4" key="1">
    <citation type="submission" date="2024-06" db="EMBL/GenBank/DDBJ databases">
        <title>The Natural Products Discovery Center: Release of the First 8490 Sequenced Strains for Exploring Actinobacteria Biosynthetic Diversity.</title>
        <authorList>
            <person name="Kalkreuter E."/>
            <person name="Kautsar S.A."/>
            <person name="Yang D."/>
            <person name="Bader C.D."/>
            <person name="Teijaro C.N."/>
            <person name="Fluegel L."/>
            <person name="Davis C.M."/>
            <person name="Simpson J.R."/>
            <person name="Lauterbach L."/>
            <person name="Steele A.D."/>
            <person name="Gui C."/>
            <person name="Meng S."/>
            <person name="Li G."/>
            <person name="Viehrig K."/>
            <person name="Ye F."/>
            <person name="Su P."/>
            <person name="Kiefer A.F."/>
            <person name="Nichols A."/>
            <person name="Cepeda A.J."/>
            <person name="Yan W."/>
            <person name="Fan B."/>
            <person name="Jiang Y."/>
            <person name="Adhikari A."/>
            <person name="Zheng C.-J."/>
            <person name="Schuster L."/>
            <person name="Cowan T.M."/>
            <person name="Smanski M.J."/>
            <person name="Chevrette M.G."/>
            <person name="De Carvalho L.P.S."/>
            <person name="Shen B."/>
        </authorList>
    </citation>
    <scope>NUCLEOTIDE SEQUENCE [LARGE SCALE GENOMIC DNA]</scope>
    <source>
        <strain evidence="3 4">NPDC052347</strain>
    </source>
</reference>
<dbReference type="EMBL" id="JBFAUK010000006">
    <property type="protein sequence ID" value="MEV5506947.1"/>
    <property type="molecule type" value="Genomic_DNA"/>
</dbReference>
<dbReference type="Gene3D" id="2.20.28.30">
    <property type="entry name" value="RNA polymerase ii, chain L"/>
    <property type="match status" value="1"/>
</dbReference>
<dbReference type="PANTHER" id="PTHR37826:SF3">
    <property type="entry name" value="J DOMAIN-CONTAINING PROTEIN"/>
    <property type="match status" value="1"/>
</dbReference>
<feature type="compositionally biased region" description="Low complexity" evidence="1">
    <location>
        <begin position="36"/>
        <end position="54"/>
    </location>
</feature>
<accession>A0ABV3JVQ4</accession>
<comment type="caution">
    <text evidence="3">The sequence shown here is derived from an EMBL/GenBank/DDBJ whole genome shotgun (WGS) entry which is preliminary data.</text>
</comment>